<feature type="domain" description="DDE Tnp4" evidence="8">
    <location>
        <begin position="111"/>
        <end position="249"/>
    </location>
</feature>
<proteinExistence type="inferred from homology"/>
<keyword evidence="6" id="KW-0378">Hydrolase</keyword>
<evidence type="ECO:0000256" key="2">
    <source>
        <dbReference type="ARBA" id="ARBA00004123"/>
    </source>
</evidence>
<keyword evidence="5" id="KW-0479">Metal-binding</keyword>
<gene>
    <name evidence="9" type="ORF">U9M48_037691</name>
</gene>
<dbReference type="GO" id="GO:0005634">
    <property type="term" value="C:nucleus"/>
    <property type="evidence" value="ECO:0007669"/>
    <property type="project" value="UniProtKB-SubCell"/>
</dbReference>
<evidence type="ECO:0000256" key="1">
    <source>
        <dbReference type="ARBA" id="ARBA00001968"/>
    </source>
</evidence>
<comment type="subcellular location">
    <subcellularLocation>
        <location evidence="2">Nucleus</location>
    </subcellularLocation>
</comment>
<dbReference type="GO" id="GO:0046872">
    <property type="term" value="F:metal ion binding"/>
    <property type="evidence" value="ECO:0007669"/>
    <property type="project" value="UniProtKB-KW"/>
</dbReference>
<accession>A0AAQ3UKC6</accession>
<protein>
    <recommendedName>
        <fullName evidence="8">DDE Tnp4 domain-containing protein</fullName>
    </recommendedName>
</protein>
<dbReference type="Proteomes" id="UP001341281">
    <property type="component" value="Chromosome 08"/>
</dbReference>
<keyword evidence="10" id="KW-1185">Reference proteome</keyword>
<evidence type="ECO:0000259" key="8">
    <source>
        <dbReference type="Pfam" id="PF13359"/>
    </source>
</evidence>
<dbReference type="Pfam" id="PF13359">
    <property type="entry name" value="DDE_Tnp_4"/>
    <property type="match status" value="1"/>
</dbReference>
<evidence type="ECO:0000256" key="7">
    <source>
        <dbReference type="ARBA" id="ARBA00023242"/>
    </source>
</evidence>
<sequence>MNIAPKQRAFSKTGLFVSKTRLNDKINSRRDIKAFKNRYLTSVNSDNQRFRVIALTFRRSTETISHFFREVLFAVGELRNEMILPPSPATPTKILHGPRWNPYFEDYVGAIDGTHVLARVPAIERVAFLGRKHTTTQNVMAAVDFDLRFTYVLAGWEGSAHDALILADALERDDGLKFPQGKYFLVDAGYAARPGFLPPYRSTKHSALRVTVERAFGALKNRFKILYNKPFHPYPTQVKFVLACCILHNWILRHGEDEHVPAEASWEANQVNDAPPDEVAPDNQAWVAMRDTIANQMWAARAAHHGKMDEANPVLVDGVEQERNNGGAAARFHWDATSEFILRRFADLVSEGLKTDKGFKEDHPKDVEFLNTPILHYQPMEAIFGGGVATGRYAMGSNEPLDIPDTKTIDLDNAEEDHVPIETKPKVEPPKKGKRKRVPDDEAALMCNFTEAIKGFSAAVGDAIPGLYQAVMGCPGFTREALMAGLGQLTEKKAIGLMFVEMTNEDRDLWLRAYLPKNYYMT</sequence>
<dbReference type="EMBL" id="CP144752">
    <property type="protein sequence ID" value="WVZ91532.1"/>
    <property type="molecule type" value="Genomic_DNA"/>
</dbReference>
<evidence type="ECO:0000313" key="10">
    <source>
        <dbReference type="Proteomes" id="UP001341281"/>
    </source>
</evidence>
<dbReference type="InterPro" id="IPR027806">
    <property type="entry name" value="HARBI1_dom"/>
</dbReference>
<evidence type="ECO:0000313" key="9">
    <source>
        <dbReference type="EMBL" id="WVZ91532.1"/>
    </source>
</evidence>
<dbReference type="AlphaFoldDB" id="A0AAQ3UKC6"/>
<name>A0AAQ3UKC6_PASNO</name>
<keyword evidence="7" id="KW-0539">Nucleus</keyword>
<dbReference type="PANTHER" id="PTHR22930">
    <property type="match status" value="1"/>
</dbReference>
<dbReference type="GO" id="GO:0016787">
    <property type="term" value="F:hydrolase activity"/>
    <property type="evidence" value="ECO:0007669"/>
    <property type="project" value="UniProtKB-KW"/>
</dbReference>
<comment type="similarity">
    <text evidence="3">Belongs to the HARBI1 family.</text>
</comment>
<keyword evidence="4" id="KW-0540">Nuclease</keyword>
<dbReference type="GO" id="GO:0004518">
    <property type="term" value="F:nuclease activity"/>
    <property type="evidence" value="ECO:0007669"/>
    <property type="project" value="UniProtKB-KW"/>
</dbReference>
<dbReference type="PANTHER" id="PTHR22930:SF259">
    <property type="entry name" value="OS08G0106900 PROTEIN"/>
    <property type="match status" value="1"/>
</dbReference>
<evidence type="ECO:0000256" key="4">
    <source>
        <dbReference type="ARBA" id="ARBA00022722"/>
    </source>
</evidence>
<reference evidence="9 10" key="1">
    <citation type="submission" date="2024-02" db="EMBL/GenBank/DDBJ databases">
        <title>High-quality chromosome-scale genome assembly of Pensacola bahiagrass (Paspalum notatum Flugge var. saurae).</title>
        <authorList>
            <person name="Vega J.M."/>
            <person name="Podio M."/>
            <person name="Orjuela J."/>
            <person name="Siena L.A."/>
            <person name="Pessino S.C."/>
            <person name="Combes M.C."/>
            <person name="Mariac C."/>
            <person name="Albertini E."/>
            <person name="Pupilli F."/>
            <person name="Ortiz J.P.A."/>
            <person name="Leblanc O."/>
        </authorList>
    </citation>
    <scope>NUCLEOTIDE SEQUENCE [LARGE SCALE GENOMIC DNA]</scope>
    <source>
        <strain evidence="9">R1</strain>
        <tissue evidence="9">Leaf</tissue>
    </source>
</reference>
<dbReference type="InterPro" id="IPR045249">
    <property type="entry name" value="HARBI1-like"/>
</dbReference>
<organism evidence="9 10">
    <name type="scientific">Paspalum notatum var. saurae</name>
    <dbReference type="NCBI Taxonomy" id="547442"/>
    <lineage>
        <taxon>Eukaryota</taxon>
        <taxon>Viridiplantae</taxon>
        <taxon>Streptophyta</taxon>
        <taxon>Embryophyta</taxon>
        <taxon>Tracheophyta</taxon>
        <taxon>Spermatophyta</taxon>
        <taxon>Magnoliopsida</taxon>
        <taxon>Liliopsida</taxon>
        <taxon>Poales</taxon>
        <taxon>Poaceae</taxon>
        <taxon>PACMAD clade</taxon>
        <taxon>Panicoideae</taxon>
        <taxon>Andropogonodae</taxon>
        <taxon>Paspaleae</taxon>
        <taxon>Paspalinae</taxon>
        <taxon>Paspalum</taxon>
    </lineage>
</organism>
<comment type="cofactor">
    <cofactor evidence="1">
        <name>a divalent metal cation</name>
        <dbReference type="ChEBI" id="CHEBI:60240"/>
    </cofactor>
</comment>
<evidence type="ECO:0000256" key="6">
    <source>
        <dbReference type="ARBA" id="ARBA00022801"/>
    </source>
</evidence>
<evidence type="ECO:0000256" key="3">
    <source>
        <dbReference type="ARBA" id="ARBA00006958"/>
    </source>
</evidence>
<evidence type="ECO:0000256" key="5">
    <source>
        <dbReference type="ARBA" id="ARBA00022723"/>
    </source>
</evidence>